<reference evidence="1" key="1">
    <citation type="submission" date="2021-06" db="EMBL/GenBank/DDBJ databases">
        <authorList>
            <person name="Kallberg Y."/>
            <person name="Tangrot J."/>
            <person name="Rosling A."/>
        </authorList>
    </citation>
    <scope>NUCLEOTIDE SEQUENCE</scope>
    <source>
        <strain evidence="1">CL356</strain>
    </source>
</reference>
<feature type="non-terminal residue" evidence="1">
    <location>
        <position position="1"/>
    </location>
</feature>
<proteinExistence type="predicted"/>
<dbReference type="EMBL" id="CAJVPT010033112">
    <property type="protein sequence ID" value="CAG8703754.1"/>
    <property type="molecule type" value="Genomic_DNA"/>
</dbReference>
<keyword evidence="2" id="KW-1185">Reference proteome</keyword>
<gene>
    <name evidence="1" type="ORF">ACOLOM_LOCUS10363</name>
</gene>
<protein>
    <submittedName>
        <fullName evidence="1">3814_t:CDS:1</fullName>
    </submittedName>
</protein>
<evidence type="ECO:0000313" key="1">
    <source>
        <dbReference type="EMBL" id="CAG8703754.1"/>
    </source>
</evidence>
<feature type="non-terminal residue" evidence="1">
    <location>
        <position position="402"/>
    </location>
</feature>
<organism evidence="1 2">
    <name type="scientific">Acaulospora colombiana</name>
    <dbReference type="NCBI Taxonomy" id="27376"/>
    <lineage>
        <taxon>Eukaryota</taxon>
        <taxon>Fungi</taxon>
        <taxon>Fungi incertae sedis</taxon>
        <taxon>Mucoromycota</taxon>
        <taxon>Glomeromycotina</taxon>
        <taxon>Glomeromycetes</taxon>
        <taxon>Diversisporales</taxon>
        <taxon>Acaulosporaceae</taxon>
        <taxon>Acaulospora</taxon>
    </lineage>
</organism>
<comment type="caution">
    <text evidence="1">The sequence shown here is derived from an EMBL/GenBank/DDBJ whole genome shotgun (WGS) entry which is preliminary data.</text>
</comment>
<accession>A0ACA9PE27</accession>
<sequence length="402" mass="45509">DGEPHSTRIPYQILVRERLKCIHMENCDIQADFIESLLGNQEAGNGLIHKLEELSFILCNLEVSIQNIRTRISSTTPTAPNLLALFLYRSEGENIQIKVLDYTTLTLRRLMPTIVPRSFGITSLELQVGSFEDGGSMSTFLTNLTFPFLGRLVIRLETCLFDLLGRSKETRLYLEILGGPLTIGNALAGHPIYTITESNGIQLSEAAQFDSNNATHLSFPALKGLIFKGFLSFLDTIEAPVLMYAKYEYECRGKFRDYGAVHTAWLNSQIKKLHLQGVKLDLSMNPFELTNLTWLCLDRITVVGPFKSWLFLPNLRTLIWKLDEVFPATKKYFDEVLSEDGIFGPMGNLHTLELHSFPLKNGNPHIARLPHQILLNGKLKFLRMENCDIQNDFLDSLLGTQE</sequence>
<evidence type="ECO:0000313" key="2">
    <source>
        <dbReference type="Proteomes" id="UP000789525"/>
    </source>
</evidence>
<name>A0ACA9PE27_9GLOM</name>
<dbReference type="Proteomes" id="UP000789525">
    <property type="component" value="Unassembled WGS sequence"/>
</dbReference>